<evidence type="ECO:0000313" key="3">
    <source>
        <dbReference type="Proteomes" id="UP000199048"/>
    </source>
</evidence>
<dbReference type="PANTHER" id="PTHR41521">
    <property type="match status" value="1"/>
</dbReference>
<sequence length="96" mass="10430">MAKGYIIVRMTVTDPETYAAYAEMASAAMRLHGAKPLVRGGRCEALEGEARPRNVVLEFDSYDAARAYYFSPDYQAAKAKRLPAGIGEVVLVEGAD</sequence>
<evidence type="ECO:0000313" key="2">
    <source>
        <dbReference type="EMBL" id="SFL14679.1"/>
    </source>
</evidence>
<accession>A0A1I4FAW2</accession>
<gene>
    <name evidence="2" type="ORF">SAMN05192568_1001185</name>
</gene>
<dbReference type="AlphaFoldDB" id="A0A1I4FAW2"/>
<dbReference type="Gene3D" id="3.30.70.100">
    <property type="match status" value="1"/>
</dbReference>
<dbReference type="Proteomes" id="UP000199048">
    <property type="component" value="Unassembled WGS sequence"/>
</dbReference>
<dbReference type="OrthoDB" id="9806380at2"/>
<dbReference type="SUPFAM" id="SSF54909">
    <property type="entry name" value="Dimeric alpha+beta barrel"/>
    <property type="match status" value="1"/>
</dbReference>
<dbReference type="RefSeq" id="WP_092036293.1">
    <property type="nucleotide sequence ID" value="NZ_FOTK01000001.1"/>
</dbReference>
<proteinExistence type="predicted"/>
<dbReference type="InterPro" id="IPR011008">
    <property type="entry name" value="Dimeric_a/b-barrel"/>
</dbReference>
<reference evidence="3" key="1">
    <citation type="submission" date="2016-10" db="EMBL/GenBank/DDBJ databases">
        <authorList>
            <person name="Varghese N."/>
            <person name="Submissions S."/>
        </authorList>
    </citation>
    <scope>NUCLEOTIDE SEQUENCE [LARGE SCALE GENOMIC DNA]</scope>
    <source>
        <strain evidence="3">BL36</strain>
    </source>
</reference>
<protein>
    <submittedName>
        <fullName evidence="2">Uncharacterized conserved protein, DUF1330 family</fullName>
    </submittedName>
</protein>
<organism evidence="2 3">
    <name type="scientific">Methylobacterium pseudosasicola</name>
    <dbReference type="NCBI Taxonomy" id="582667"/>
    <lineage>
        <taxon>Bacteria</taxon>
        <taxon>Pseudomonadati</taxon>
        <taxon>Pseudomonadota</taxon>
        <taxon>Alphaproteobacteria</taxon>
        <taxon>Hyphomicrobiales</taxon>
        <taxon>Methylobacteriaceae</taxon>
        <taxon>Methylobacterium</taxon>
    </lineage>
</organism>
<dbReference type="Pfam" id="PF07045">
    <property type="entry name" value="DUF1330"/>
    <property type="match status" value="1"/>
</dbReference>
<dbReference type="PANTHER" id="PTHR41521:SF4">
    <property type="entry name" value="BLR0684 PROTEIN"/>
    <property type="match status" value="1"/>
</dbReference>
<dbReference type="EMBL" id="FOTK01000001">
    <property type="protein sequence ID" value="SFL14679.1"/>
    <property type="molecule type" value="Genomic_DNA"/>
</dbReference>
<evidence type="ECO:0000259" key="1">
    <source>
        <dbReference type="Pfam" id="PF07045"/>
    </source>
</evidence>
<feature type="domain" description="DUF1330" evidence="1">
    <location>
        <begin position="3"/>
        <end position="94"/>
    </location>
</feature>
<dbReference type="InterPro" id="IPR010753">
    <property type="entry name" value="DUF1330"/>
</dbReference>
<name>A0A1I4FAW2_9HYPH</name>
<dbReference type="STRING" id="582667.SAMN05192568_1001185"/>
<keyword evidence="3" id="KW-1185">Reference proteome</keyword>